<name>A0A7X9RGM2_9FIRM</name>
<evidence type="ECO:0000313" key="2">
    <source>
        <dbReference type="Proteomes" id="UP000540014"/>
    </source>
</evidence>
<dbReference type="AlphaFoldDB" id="A0A7X9RGM2"/>
<gene>
    <name evidence="1" type="ORF">HF861_03570</name>
</gene>
<comment type="caution">
    <text evidence="1">The sequence shown here is derived from an EMBL/GenBank/DDBJ whole genome shotgun (WGS) entry which is preliminary data.</text>
</comment>
<dbReference type="EMBL" id="JABAFR010000006">
    <property type="protein sequence ID" value="NME43960.1"/>
    <property type="molecule type" value="Genomic_DNA"/>
</dbReference>
<dbReference type="RefSeq" id="WP_168964928.1">
    <property type="nucleotide sequence ID" value="NZ_JABAFR010000006.1"/>
</dbReference>
<reference evidence="1 2" key="1">
    <citation type="submission" date="2020-04" db="EMBL/GenBank/DDBJ databases">
        <authorList>
            <person name="Hitch T.C.A."/>
            <person name="Wylensek D."/>
            <person name="Clavel T."/>
        </authorList>
    </citation>
    <scope>NUCLEOTIDE SEQUENCE [LARGE SCALE GENOMIC DNA]</scope>
    <source>
        <strain evidence="1 2">BSM-383-APC-22F</strain>
    </source>
</reference>
<evidence type="ECO:0000313" key="1">
    <source>
        <dbReference type="EMBL" id="NME43960.1"/>
    </source>
</evidence>
<protein>
    <submittedName>
        <fullName evidence="1">Uncharacterized protein</fullName>
    </submittedName>
</protein>
<organism evidence="1 2">
    <name type="scientific">Faecalicoccus pleomorphus</name>
    <dbReference type="NCBI Taxonomy" id="1323"/>
    <lineage>
        <taxon>Bacteria</taxon>
        <taxon>Bacillati</taxon>
        <taxon>Bacillota</taxon>
        <taxon>Erysipelotrichia</taxon>
        <taxon>Erysipelotrichales</taxon>
        <taxon>Erysipelotrichaceae</taxon>
        <taxon>Faecalicoccus</taxon>
    </lineage>
</organism>
<sequence length="157" mass="18443">MKYILLKKDFDGASYTNWSSEVNCGEFPLVIYEVLNEYGTFDFEKIPRDELSYFFKQHLEKIVNEQNWTEDDLERLVSSGKIFYADGFERQANVLIDEYENVSDTIFEVSCTNNTVYFCDMEGIENVLNLVNFAMLELPLLPFENKIYGGYIRIVEK</sequence>
<accession>A0A7X9RGM2</accession>
<dbReference type="Proteomes" id="UP000540014">
    <property type="component" value="Unassembled WGS sequence"/>
</dbReference>
<proteinExistence type="predicted"/>